<evidence type="ECO:0000256" key="12">
    <source>
        <dbReference type="ARBA" id="ARBA00023239"/>
    </source>
</evidence>
<keyword evidence="4 14" id="KW-0547">Nucleotide-binding</keyword>
<dbReference type="GO" id="GO:0000287">
    <property type="term" value="F:magnesium ion binding"/>
    <property type="evidence" value="ECO:0007669"/>
    <property type="project" value="UniProtKB-UniRule"/>
</dbReference>
<comment type="subunit">
    <text evidence="14">Homotetramer.</text>
</comment>
<keyword evidence="1 13" id="KW-0444">Lipid biosynthesis</keyword>
<evidence type="ECO:0000256" key="9">
    <source>
        <dbReference type="ARBA" id="ARBA00023027"/>
    </source>
</evidence>
<keyword evidence="8 14" id="KW-0521">NADP</keyword>
<protein>
    <recommendedName>
        <fullName evidence="13 14">Multifunctional fusion protein</fullName>
    </recommendedName>
    <domain>
        <recommendedName>
            <fullName evidence="13">Holo-[acyl-carrier-protein] synthase</fullName>
            <shortName evidence="13">Holo-ACP synthase</shortName>
            <ecNumber evidence="13">2.7.8.7</ecNumber>
        </recommendedName>
        <alternativeName>
            <fullName evidence="13">4'-phosphopantetheinyl transferase AcpS</fullName>
        </alternativeName>
    </domain>
    <domain>
        <recommendedName>
            <fullName evidence="14">ADP-dependent (S)-NAD(P)H-hydrate dehydratase</fullName>
            <ecNumber evidence="14">4.2.1.136</ecNumber>
        </recommendedName>
        <alternativeName>
            <fullName evidence="14">ADP-dependent NAD(P)HX dehydratase</fullName>
        </alternativeName>
    </domain>
</protein>
<dbReference type="InterPro" id="IPR029056">
    <property type="entry name" value="Ribokinase-like"/>
</dbReference>
<gene>
    <name evidence="13" type="primary">acpS</name>
    <name evidence="14" type="synonym">nnrD</name>
    <name evidence="16" type="ORF">FYJ83_05730</name>
</gene>
<feature type="binding site" evidence="14">
    <location>
        <position position="292"/>
    </location>
    <ligand>
        <name>(6S)-NADPHX</name>
        <dbReference type="ChEBI" id="CHEBI:64076"/>
    </ligand>
</feature>
<proteinExistence type="inferred from homology"/>
<comment type="catalytic activity">
    <reaction evidence="14">
        <text>(6S)-NADHX + ADP = AMP + phosphate + NADH + H(+)</text>
        <dbReference type="Rhea" id="RHEA:32223"/>
        <dbReference type="ChEBI" id="CHEBI:15378"/>
        <dbReference type="ChEBI" id="CHEBI:43474"/>
        <dbReference type="ChEBI" id="CHEBI:57945"/>
        <dbReference type="ChEBI" id="CHEBI:64074"/>
        <dbReference type="ChEBI" id="CHEBI:456215"/>
        <dbReference type="ChEBI" id="CHEBI:456216"/>
        <dbReference type="EC" id="4.2.1.136"/>
    </reaction>
</comment>
<dbReference type="Gene3D" id="3.40.1190.20">
    <property type="match status" value="1"/>
</dbReference>
<comment type="caution">
    <text evidence="16">The sequence shown here is derived from an EMBL/GenBank/DDBJ whole genome shotgun (WGS) entry which is preliminary data.</text>
</comment>
<feature type="domain" description="YjeF C-terminal" evidence="15">
    <location>
        <begin position="136"/>
        <end position="418"/>
    </location>
</feature>
<keyword evidence="11 13" id="KW-0275">Fatty acid biosynthesis</keyword>
<keyword evidence="6 14" id="KW-0067">ATP-binding</keyword>
<keyword evidence="3 13" id="KW-0479">Metal-binding</keyword>
<evidence type="ECO:0000256" key="14">
    <source>
        <dbReference type="HAMAP-Rule" id="MF_01965"/>
    </source>
</evidence>
<dbReference type="InterPro" id="IPR002582">
    <property type="entry name" value="ACPS"/>
</dbReference>
<sequence length="420" mass="45548">MNDKNKLFTGIDIVNINRIKKILLTKKDSFYSRIFTENEIKYISKGGHKATTVGGIFAAKEAVSKALGTGISTVEWKNIEVLHDGRGKPYINLIGNGKLRMTDLGIESMDLSISHEEDYAIAFVAGYSNISPIGNIDDSIKMLLPKREKESHKGTYGKVGIIAGSKGMTGSVYLASQAALRTGSGLVYTIVPQAIETIMSIKLTEAIIKPVKDNEGFFSKESLNGILNEIKGLDVIAIGPGIGADKDRLYIIQEVLKNYTKPIVIDADGINSLSFNLNILNNHTSSIIITPHPKELAKLLNKSTRDIQENRIYYSKYISKKYNIIVVLKGFNTIVALPTGEIYINGTGNPGMATAGSGDILTGIIASFIGQGIKPEDAAKLGVFCHGLAGDLASYEKGEYGIIATDILENIPYSIKKILE</sequence>
<feature type="binding site" evidence="14">
    <location>
        <position position="241"/>
    </location>
    <ligand>
        <name>(6S)-NADPHX</name>
        <dbReference type="ChEBI" id="CHEBI:64076"/>
    </ligand>
</feature>
<dbReference type="Gene3D" id="3.90.470.20">
    <property type="entry name" value="4'-phosphopantetheinyl transferase domain"/>
    <property type="match status" value="1"/>
</dbReference>
<evidence type="ECO:0000256" key="8">
    <source>
        <dbReference type="ARBA" id="ARBA00022857"/>
    </source>
</evidence>
<keyword evidence="2 13" id="KW-0808">Transferase</keyword>
<comment type="subcellular location">
    <subcellularLocation>
        <location evidence="13">Cytoplasm</location>
    </subcellularLocation>
</comment>
<dbReference type="PROSITE" id="PS51383">
    <property type="entry name" value="YJEF_C_3"/>
    <property type="match status" value="1"/>
</dbReference>
<evidence type="ECO:0000256" key="4">
    <source>
        <dbReference type="ARBA" id="ARBA00022741"/>
    </source>
</evidence>
<dbReference type="GO" id="GO:0006633">
    <property type="term" value="P:fatty acid biosynthetic process"/>
    <property type="evidence" value="ECO:0007669"/>
    <property type="project" value="UniProtKB-UniRule"/>
</dbReference>
<dbReference type="NCBIfam" id="TIGR00556">
    <property type="entry name" value="pantethn_trn"/>
    <property type="match status" value="1"/>
</dbReference>
<dbReference type="AlphaFoldDB" id="A0A6N7XU60"/>
<dbReference type="HAMAP" id="MF_01965">
    <property type="entry name" value="NADHX_dehydratase"/>
    <property type="match status" value="1"/>
</dbReference>
<dbReference type="PANTHER" id="PTHR12592:SF0">
    <property type="entry name" value="ATP-DEPENDENT (S)-NAD(P)H-HYDRATE DEHYDRATASE"/>
    <property type="match status" value="1"/>
</dbReference>
<evidence type="ECO:0000256" key="5">
    <source>
        <dbReference type="ARBA" id="ARBA00022832"/>
    </source>
</evidence>
<feature type="binding site" evidence="14">
    <location>
        <position position="358"/>
    </location>
    <ligand>
        <name>AMP</name>
        <dbReference type="ChEBI" id="CHEBI:456215"/>
    </ligand>
</feature>
<name>A0A6N7XU60_9FIRM</name>
<dbReference type="GO" id="GO:0052855">
    <property type="term" value="F:ADP-dependent NAD(P)H-hydrate dehydratase activity"/>
    <property type="evidence" value="ECO:0007669"/>
    <property type="project" value="UniProtKB-UniRule"/>
</dbReference>
<comment type="similarity">
    <text evidence="14">Belongs to the NnrD/CARKD family.</text>
</comment>
<dbReference type="NCBIfam" id="TIGR00196">
    <property type="entry name" value="yjeF_cterm"/>
    <property type="match status" value="1"/>
</dbReference>
<accession>A0A6N7XU60</accession>
<dbReference type="InterPro" id="IPR037143">
    <property type="entry name" value="4-PPantetheinyl_Trfase_dom_sf"/>
</dbReference>
<dbReference type="GO" id="GO:0052856">
    <property type="term" value="F:NAD(P)HX epimerase activity"/>
    <property type="evidence" value="ECO:0007669"/>
    <property type="project" value="TreeGrafter"/>
</dbReference>
<comment type="catalytic activity">
    <reaction evidence="14">
        <text>(6S)-NADPHX + ADP = AMP + phosphate + NADPH + H(+)</text>
        <dbReference type="Rhea" id="RHEA:32235"/>
        <dbReference type="ChEBI" id="CHEBI:15378"/>
        <dbReference type="ChEBI" id="CHEBI:43474"/>
        <dbReference type="ChEBI" id="CHEBI:57783"/>
        <dbReference type="ChEBI" id="CHEBI:64076"/>
        <dbReference type="ChEBI" id="CHEBI:456215"/>
        <dbReference type="ChEBI" id="CHEBI:456216"/>
        <dbReference type="EC" id="4.2.1.136"/>
    </reaction>
</comment>
<feature type="binding site" evidence="13">
    <location>
        <position position="12"/>
    </location>
    <ligand>
        <name>Mg(2+)</name>
        <dbReference type="ChEBI" id="CHEBI:18420"/>
    </ligand>
</feature>
<dbReference type="CDD" id="cd01171">
    <property type="entry name" value="YXKO-related"/>
    <property type="match status" value="1"/>
</dbReference>
<evidence type="ECO:0000256" key="10">
    <source>
        <dbReference type="ARBA" id="ARBA00023098"/>
    </source>
</evidence>
<comment type="catalytic activity">
    <reaction evidence="13">
        <text>apo-[ACP] + CoA = holo-[ACP] + adenosine 3',5'-bisphosphate + H(+)</text>
        <dbReference type="Rhea" id="RHEA:12068"/>
        <dbReference type="Rhea" id="RHEA-COMP:9685"/>
        <dbReference type="Rhea" id="RHEA-COMP:9690"/>
        <dbReference type="ChEBI" id="CHEBI:15378"/>
        <dbReference type="ChEBI" id="CHEBI:29999"/>
        <dbReference type="ChEBI" id="CHEBI:57287"/>
        <dbReference type="ChEBI" id="CHEBI:58343"/>
        <dbReference type="ChEBI" id="CHEBI:64479"/>
        <dbReference type="EC" id="2.7.8.7"/>
    </reaction>
</comment>
<feature type="binding site" evidence="13">
    <location>
        <position position="61"/>
    </location>
    <ligand>
        <name>Mg(2+)</name>
        <dbReference type="ChEBI" id="CHEBI:18420"/>
    </ligand>
</feature>
<dbReference type="HAMAP" id="MF_00101">
    <property type="entry name" value="AcpS"/>
    <property type="match status" value="1"/>
</dbReference>
<dbReference type="GO" id="GO:0046496">
    <property type="term" value="P:nicotinamide nucleotide metabolic process"/>
    <property type="evidence" value="ECO:0007669"/>
    <property type="project" value="UniProtKB-UniRule"/>
</dbReference>
<organism evidence="16 17">
    <name type="scientific">Tissierella pigra</name>
    <dbReference type="NCBI Taxonomy" id="2607614"/>
    <lineage>
        <taxon>Bacteria</taxon>
        <taxon>Bacillati</taxon>
        <taxon>Bacillota</taxon>
        <taxon>Tissierellia</taxon>
        <taxon>Tissierellales</taxon>
        <taxon>Tissierellaceae</taxon>
        <taxon>Tissierella</taxon>
    </lineage>
</organism>
<evidence type="ECO:0000313" key="16">
    <source>
        <dbReference type="EMBL" id="MSU00963.1"/>
    </source>
</evidence>
<dbReference type="GO" id="GO:0008897">
    <property type="term" value="F:holo-[acyl-carrier-protein] synthase activity"/>
    <property type="evidence" value="ECO:0007669"/>
    <property type="project" value="UniProtKB-UniRule"/>
</dbReference>
<keyword evidence="9 14" id="KW-0520">NAD</keyword>
<evidence type="ECO:0000256" key="6">
    <source>
        <dbReference type="ARBA" id="ARBA00022840"/>
    </source>
</evidence>
<comment type="function">
    <text evidence="14">Catalyzes the dehydration of the S-form of NAD(P)HX at the expense of ADP, which is converted to AMP. Together with NAD(P)HX epimerase, which catalyzes the epimerization of the S- and R-forms, the enzyme allows the repair of both epimers of NAD(P)HX, a damaged form of NAD(P)H that is a result of enzymatic or heat-dependent hydration.</text>
</comment>
<comment type="caution">
    <text evidence="14">Lacks conserved residue(s) required for the propagation of feature annotation.</text>
</comment>
<keyword evidence="13" id="KW-0963">Cytoplasm</keyword>
<comment type="function">
    <text evidence="13">Transfers the 4'-phosphopantetheine moiety from coenzyme A to a Ser of acyl-carrier-protein.</text>
</comment>
<dbReference type="SUPFAM" id="SSF53613">
    <property type="entry name" value="Ribokinase-like"/>
    <property type="match status" value="1"/>
</dbReference>
<evidence type="ECO:0000256" key="11">
    <source>
        <dbReference type="ARBA" id="ARBA00023160"/>
    </source>
</evidence>
<keyword evidence="10 13" id="KW-0443">Lipid metabolism</keyword>
<dbReference type="Proteomes" id="UP000469523">
    <property type="component" value="Unassembled WGS sequence"/>
</dbReference>
<dbReference type="InterPro" id="IPR008278">
    <property type="entry name" value="4-PPantetheinyl_Trfase_dom"/>
</dbReference>
<dbReference type="Pfam" id="PF01648">
    <property type="entry name" value="ACPS"/>
    <property type="match status" value="1"/>
</dbReference>
<keyword evidence="5 13" id="KW-0276">Fatty acid metabolism</keyword>
<evidence type="ECO:0000256" key="1">
    <source>
        <dbReference type="ARBA" id="ARBA00022516"/>
    </source>
</evidence>
<dbReference type="GO" id="GO:0110051">
    <property type="term" value="P:metabolite repair"/>
    <property type="evidence" value="ECO:0007669"/>
    <property type="project" value="TreeGrafter"/>
</dbReference>
<evidence type="ECO:0000256" key="7">
    <source>
        <dbReference type="ARBA" id="ARBA00022842"/>
    </source>
</evidence>
<dbReference type="InterPro" id="IPR004568">
    <property type="entry name" value="Ppantetheine-prot_Trfase_dom"/>
</dbReference>
<evidence type="ECO:0000313" key="17">
    <source>
        <dbReference type="Proteomes" id="UP000469523"/>
    </source>
</evidence>
<evidence type="ECO:0000256" key="13">
    <source>
        <dbReference type="HAMAP-Rule" id="MF_00101"/>
    </source>
</evidence>
<dbReference type="EC" id="2.7.8.7" evidence="13"/>
<evidence type="ECO:0000256" key="3">
    <source>
        <dbReference type="ARBA" id="ARBA00022723"/>
    </source>
</evidence>
<dbReference type="EC" id="4.2.1.136" evidence="14"/>
<comment type="similarity">
    <text evidence="13">Belongs to the P-Pant transferase superfamily. AcpS family.</text>
</comment>
<keyword evidence="7 13" id="KW-0460">Magnesium</keyword>
<evidence type="ECO:0000259" key="15">
    <source>
        <dbReference type="PROSITE" id="PS51383"/>
    </source>
</evidence>
<dbReference type="SUPFAM" id="SSF56214">
    <property type="entry name" value="4'-phosphopantetheinyl transferase"/>
    <property type="match status" value="1"/>
</dbReference>
<dbReference type="RefSeq" id="WP_154439384.1">
    <property type="nucleotide sequence ID" value="NZ_JAHLPJ010000001.1"/>
</dbReference>
<dbReference type="NCBIfam" id="TIGR00516">
    <property type="entry name" value="acpS"/>
    <property type="match status" value="1"/>
</dbReference>
<evidence type="ECO:0000256" key="2">
    <source>
        <dbReference type="ARBA" id="ARBA00022679"/>
    </source>
</evidence>
<comment type="cofactor">
    <cofactor evidence="13">
        <name>Mg(2+)</name>
        <dbReference type="ChEBI" id="CHEBI:18420"/>
    </cofactor>
</comment>
<keyword evidence="12 14" id="KW-0456">Lyase</keyword>
<keyword evidence="17" id="KW-1185">Reference proteome</keyword>
<dbReference type="GO" id="GO:0005524">
    <property type="term" value="F:ATP binding"/>
    <property type="evidence" value="ECO:0007669"/>
    <property type="project" value="UniProtKB-KW"/>
</dbReference>
<feature type="binding site" evidence="14">
    <location>
        <begin position="329"/>
        <end position="333"/>
    </location>
    <ligand>
        <name>AMP</name>
        <dbReference type="ChEBI" id="CHEBI:456215"/>
    </ligand>
</feature>
<feature type="binding site" evidence="14">
    <location>
        <position position="359"/>
    </location>
    <ligand>
        <name>(6S)-NADPHX</name>
        <dbReference type="ChEBI" id="CHEBI:64076"/>
    </ligand>
</feature>
<dbReference type="Pfam" id="PF01256">
    <property type="entry name" value="Carb_kinase"/>
    <property type="match status" value="1"/>
</dbReference>
<dbReference type="EMBL" id="VUNQ01000009">
    <property type="protein sequence ID" value="MSU00963.1"/>
    <property type="molecule type" value="Genomic_DNA"/>
</dbReference>
<dbReference type="InterPro" id="IPR000631">
    <property type="entry name" value="CARKD"/>
</dbReference>
<dbReference type="GO" id="GO:0005737">
    <property type="term" value="C:cytoplasm"/>
    <property type="evidence" value="ECO:0007669"/>
    <property type="project" value="UniProtKB-SubCell"/>
</dbReference>
<reference evidence="16 17" key="1">
    <citation type="submission" date="2019-09" db="EMBL/GenBank/DDBJ databases">
        <title>In-depth cultivation of the pig gut microbiome towards novel bacterial diversity and tailored functional studies.</title>
        <authorList>
            <person name="Wylensek D."/>
            <person name="Hitch T.C.A."/>
            <person name="Clavel T."/>
        </authorList>
    </citation>
    <scope>NUCLEOTIDE SEQUENCE [LARGE SCALE GENOMIC DNA]</scope>
    <source>
        <strain evidence="16 17">WCA3-693-APC-4?</strain>
    </source>
</reference>
<dbReference type="PANTHER" id="PTHR12592">
    <property type="entry name" value="ATP-DEPENDENT (S)-NAD(P)H-HYDRATE DEHYDRATASE FAMILY MEMBER"/>
    <property type="match status" value="1"/>
</dbReference>